<dbReference type="InterPro" id="IPR001680">
    <property type="entry name" value="WD40_rpt"/>
</dbReference>
<sequence>MGSNHNNDNLEHKLQAGKLFRHVNSLIVAHLRDNNLNQAASAVASATMTPMSVEAPPNKLLELVAKVFISVPDLALMEDFLLLEVQTHQLNCLRYSSTGGMYVTASKDGAIRLWDGVTASCVRSIDGAHGAAEAASANFTKDQSKGLFGEALGSWHRKIGQTISWSYTYTVALPEEFVLSIDESLNEIVAWDSLTTEIVARWPSNHIGAPRWLEYSPVEAAFVSCGIDRSIRHWT</sequence>
<keyword evidence="7" id="KW-1185">Reference proteome</keyword>
<dbReference type="PROSITE" id="PS50082">
    <property type="entry name" value="WD_REPEATS_2"/>
    <property type="match status" value="1"/>
</dbReference>
<evidence type="ECO:0000313" key="7">
    <source>
        <dbReference type="Proteomes" id="UP000824120"/>
    </source>
</evidence>
<evidence type="ECO:0000256" key="1">
    <source>
        <dbReference type="ARBA" id="ARBA00004123"/>
    </source>
</evidence>
<comment type="subcellular location">
    <subcellularLocation>
        <location evidence="1">Nucleus</location>
    </subcellularLocation>
</comment>
<keyword evidence="2" id="KW-0507">mRNA processing</keyword>
<dbReference type="EMBL" id="JACXVP010000012">
    <property type="protein sequence ID" value="KAG5572104.1"/>
    <property type="molecule type" value="Genomic_DNA"/>
</dbReference>
<dbReference type="Proteomes" id="UP000824120">
    <property type="component" value="Chromosome 12"/>
</dbReference>
<dbReference type="OrthoDB" id="538223at2759"/>
<dbReference type="GO" id="GO:0005848">
    <property type="term" value="C:mRNA cleavage stimulating factor complex"/>
    <property type="evidence" value="ECO:0007669"/>
    <property type="project" value="InterPro"/>
</dbReference>
<evidence type="ECO:0000313" key="6">
    <source>
        <dbReference type="EMBL" id="KAG5572104.1"/>
    </source>
</evidence>
<accession>A0A9J5WAH9</accession>
<dbReference type="AlphaFoldDB" id="A0A9J5WAH9"/>
<name>A0A9J5WAH9_SOLCO</name>
<protein>
    <recommendedName>
        <fullName evidence="4">Cleavage stimulation factor 50 kDa subunit</fullName>
    </recommendedName>
</protein>
<dbReference type="GO" id="GO:0031124">
    <property type="term" value="P:mRNA 3'-end processing"/>
    <property type="evidence" value="ECO:0007669"/>
    <property type="project" value="InterPro"/>
</dbReference>
<dbReference type="InterPro" id="IPR015943">
    <property type="entry name" value="WD40/YVTN_repeat-like_dom_sf"/>
</dbReference>
<dbReference type="Gene3D" id="2.130.10.10">
    <property type="entry name" value="YVTN repeat-like/Quinoprotein amine dehydrogenase"/>
    <property type="match status" value="1"/>
</dbReference>
<dbReference type="SMART" id="SM00320">
    <property type="entry name" value="WD40"/>
    <property type="match status" value="2"/>
</dbReference>
<evidence type="ECO:0000256" key="2">
    <source>
        <dbReference type="ARBA" id="ARBA00022664"/>
    </source>
</evidence>
<keyword evidence="3" id="KW-0539">Nucleus</keyword>
<organism evidence="6 7">
    <name type="scientific">Solanum commersonii</name>
    <name type="common">Commerson's wild potato</name>
    <name type="synonym">Commerson's nightshade</name>
    <dbReference type="NCBI Taxonomy" id="4109"/>
    <lineage>
        <taxon>Eukaryota</taxon>
        <taxon>Viridiplantae</taxon>
        <taxon>Streptophyta</taxon>
        <taxon>Embryophyta</taxon>
        <taxon>Tracheophyta</taxon>
        <taxon>Spermatophyta</taxon>
        <taxon>Magnoliopsida</taxon>
        <taxon>eudicotyledons</taxon>
        <taxon>Gunneridae</taxon>
        <taxon>Pentapetalae</taxon>
        <taxon>asterids</taxon>
        <taxon>lamiids</taxon>
        <taxon>Solanales</taxon>
        <taxon>Solanaceae</taxon>
        <taxon>Solanoideae</taxon>
        <taxon>Solaneae</taxon>
        <taxon>Solanum</taxon>
    </lineage>
</organism>
<dbReference type="SUPFAM" id="SSF50998">
    <property type="entry name" value="Quinoprotein alcohol dehydrogenase-like"/>
    <property type="match status" value="1"/>
</dbReference>
<dbReference type="PANTHER" id="PTHR44133">
    <property type="entry name" value="CLEAVAGE STIMULATION FACTOR SUBUNIT 1"/>
    <property type="match status" value="1"/>
</dbReference>
<dbReference type="GO" id="GO:0003723">
    <property type="term" value="F:RNA binding"/>
    <property type="evidence" value="ECO:0007669"/>
    <property type="project" value="TreeGrafter"/>
</dbReference>
<evidence type="ECO:0000256" key="4">
    <source>
        <dbReference type="ARBA" id="ARBA00029851"/>
    </source>
</evidence>
<keyword evidence="5" id="KW-0853">WD repeat</keyword>
<gene>
    <name evidence="6" type="ORF">H5410_061870</name>
</gene>
<dbReference type="Pfam" id="PF00400">
    <property type="entry name" value="WD40"/>
    <property type="match status" value="1"/>
</dbReference>
<evidence type="ECO:0000256" key="5">
    <source>
        <dbReference type="PROSITE-ProRule" id="PRU00221"/>
    </source>
</evidence>
<dbReference type="InterPro" id="IPR044633">
    <property type="entry name" value="CstF1-like"/>
</dbReference>
<dbReference type="InterPro" id="IPR011047">
    <property type="entry name" value="Quinoprotein_ADH-like_sf"/>
</dbReference>
<reference evidence="6 7" key="1">
    <citation type="submission" date="2020-09" db="EMBL/GenBank/DDBJ databases">
        <title>De no assembly of potato wild relative species, Solanum commersonii.</title>
        <authorList>
            <person name="Cho K."/>
        </authorList>
    </citation>
    <scope>NUCLEOTIDE SEQUENCE [LARGE SCALE GENOMIC DNA]</scope>
    <source>
        <strain evidence="6">LZ3.2</strain>
        <tissue evidence="6">Leaf</tissue>
    </source>
</reference>
<comment type="caution">
    <text evidence="6">The sequence shown here is derived from an EMBL/GenBank/DDBJ whole genome shotgun (WGS) entry which is preliminary data.</text>
</comment>
<proteinExistence type="predicted"/>
<evidence type="ECO:0000256" key="3">
    <source>
        <dbReference type="ARBA" id="ARBA00023242"/>
    </source>
</evidence>
<dbReference type="PROSITE" id="PS50294">
    <property type="entry name" value="WD_REPEATS_REGION"/>
    <property type="match status" value="1"/>
</dbReference>
<feature type="repeat" description="WD" evidence="5">
    <location>
        <begin position="83"/>
        <end position="124"/>
    </location>
</feature>
<dbReference type="PANTHER" id="PTHR44133:SF2">
    <property type="entry name" value="CLEAVAGE STIMULATION FACTOR SUBUNIT 1"/>
    <property type="match status" value="1"/>
</dbReference>